<evidence type="ECO:0000313" key="3">
    <source>
        <dbReference type="Proteomes" id="UP000182738"/>
    </source>
</evidence>
<sequence length="395" mass="45478">MLYNKQPLSNQTAYKQMLRLTGALSNLFSESDSPYLVSRSVENAFCEAFGAENLGRADCSADASLHRVGVGIKTFLHGNGRTLQKIAEFNRDSDLYRNRSYKELVYIIAKLRNERIEFTKRTYNLHTMIYHCVTRLPGKILIYEMPMDLIDVSNIKNIEVSNNKNTITFEDGRNEYSFNVTKSTLYKRFYTNIPLAEINVEILPNPYAMLAKLFNLTLEPIVREDTVPPTVSPYDTLKAKEYILLPLFSDRGAKRHVPEKSGLNQWNASGRTRNPNEIYIPIPSWIHKVFPTFFPPRDQSFQLQLPDKSLLSAKVCQENSKALMSNPNSALGEWLLRKVMRLKEGELLTYDKLKILGIDSVTVYKHSEKYFSIDFCSIGSYDEFQNEFQKIKTNV</sequence>
<keyword evidence="2" id="KW-0540">Nuclease</keyword>
<gene>
    <name evidence="2" type="ORF">Ga0061060_10419</name>
</gene>
<keyword evidence="2" id="KW-0378">Hydrolase</keyword>
<dbReference type="STRING" id="1325335.GCA_001418025_00730"/>
<dbReference type="RefSeq" id="WP_055440597.1">
    <property type="nucleotide sequence ID" value="NZ_BAABDZ010000035.1"/>
</dbReference>
<reference evidence="3" key="1">
    <citation type="submission" date="2015-08" db="EMBL/GenBank/DDBJ databases">
        <authorList>
            <person name="Varghese N."/>
        </authorList>
    </citation>
    <scope>NUCLEOTIDE SEQUENCE [LARGE SCALE GENOMIC DNA]</scope>
    <source>
        <strain evidence="3">DSM 27374</strain>
    </source>
</reference>
<dbReference type="EMBL" id="CYGZ01000004">
    <property type="protein sequence ID" value="CUA79423.1"/>
    <property type="molecule type" value="Genomic_DNA"/>
</dbReference>
<evidence type="ECO:0000313" key="2">
    <source>
        <dbReference type="EMBL" id="CUA79423.1"/>
    </source>
</evidence>
<accession>A0A0K6GLI0</accession>
<protein>
    <submittedName>
        <fullName evidence="2">NgoFVII restriction endonuclease</fullName>
    </submittedName>
</protein>
<evidence type="ECO:0000259" key="1">
    <source>
        <dbReference type="Pfam" id="PF20731"/>
    </source>
</evidence>
<dbReference type="GO" id="GO:0004519">
    <property type="term" value="F:endonuclease activity"/>
    <property type="evidence" value="ECO:0007669"/>
    <property type="project" value="UniProtKB-KW"/>
</dbReference>
<dbReference type="OrthoDB" id="1296974at2"/>
<dbReference type="InterPro" id="IPR048923">
    <property type="entry name" value="RE_NgoFVII_C"/>
</dbReference>
<dbReference type="AlphaFoldDB" id="A0A0K6GLI0"/>
<dbReference type="Proteomes" id="UP000182738">
    <property type="component" value="Unassembled WGS sequence"/>
</dbReference>
<dbReference type="Pfam" id="PF20731">
    <property type="entry name" value="RE_NgoFVII_C"/>
    <property type="match status" value="1"/>
</dbReference>
<keyword evidence="2" id="KW-0255">Endonuclease</keyword>
<organism evidence="2 3">
    <name type="scientific">Anoxybacillus suryakundensis</name>
    <dbReference type="NCBI Taxonomy" id="1325335"/>
    <lineage>
        <taxon>Bacteria</taxon>
        <taxon>Bacillati</taxon>
        <taxon>Bacillota</taxon>
        <taxon>Bacilli</taxon>
        <taxon>Bacillales</taxon>
        <taxon>Anoxybacillaceae</taxon>
        <taxon>Anoxybacillus</taxon>
    </lineage>
</organism>
<name>A0A0K6GLI0_9BACL</name>
<proteinExistence type="predicted"/>
<feature type="domain" description="Restriction endonuclease type II NgoFVII C-terminal B3-like DNA-binding" evidence="1">
    <location>
        <begin position="255"/>
        <end position="366"/>
    </location>
</feature>
<keyword evidence="3" id="KW-1185">Reference proteome</keyword>